<dbReference type="Gene3D" id="3.30.70.60">
    <property type="match status" value="1"/>
</dbReference>
<sequence>MRKIKKENKVLAYLKKLKKKEKILLFISILIFTFIIVEECLVRPLNNEQLSLQKQISKYKNDKEEVDKKLEQMVRLNEDLRIISDDYSKAIKRFPRTEKQADVIKDLINVSNLSGVKLVNVDFENNAQTIKEDKNDSGNNDSNINDSKDDDLLKQNDSEKNDIKTDREDDILKNDIAITVNGGFKGIVSFIKRIEEMPRKISVSEVNIDDDLYGANNKDNLRAVIKANYYNLNYKEQEKYDFNKGKFGKENYFK</sequence>
<dbReference type="GO" id="GO:0043683">
    <property type="term" value="P:type IV pilus assembly"/>
    <property type="evidence" value="ECO:0007669"/>
    <property type="project" value="InterPro"/>
</dbReference>
<dbReference type="InterPro" id="IPR014717">
    <property type="entry name" value="Transl_elong_EF1B/ribsomal_bS6"/>
</dbReference>
<name>A0A0A7FWZ4_9CLOT</name>
<feature type="compositionally biased region" description="Basic and acidic residues" evidence="2">
    <location>
        <begin position="146"/>
        <end position="161"/>
    </location>
</feature>
<evidence type="ECO:0000313" key="5">
    <source>
        <dbReference type="Proteomes" id="UP000030635"/>
    </source>
</evidence>
<evidence type="ECO:0000256" key="1">
    <source>
        <dbReference type="SAM" id="Coils"/>
    </source>
</evidence>
<feature type="region of interest" description="Disordered" evidence="2">
    <location>
        <begin position="130"/>
        <end position="161"/>
    </location>
</feature>
<dbReference type="OrthoDB" id="1931973at2"/>
<keyword evidence="5" id="KW-1185">Reference proteome</keyword>
<gene>
    <name evidence="4" type="ORF">U729_2311</name>
</gene>
<dbReference type="eggNOG" id="ENOG5030FVY">
    <property type="taxonomic scope" value="Bacteria"/>
</dbReference>
<protein>
    <submittedName>
        <fullName evidence="4">Pilus assembly, PilO family protein</fullName>
    </submittedName>
</protein>
<dbReference type="AlphaFoldDB" id="A0A0A7FWZ4"/>
<dbReference type="GO" id="GO:0043107">
    <property type="term" value="P:type IV pilus-dependent motility"/>
    <property type="evidence" value="ECO:0007669"/>
    <property type="project" value="InterPro"/>
</dbReference>
<organism evidence="4 5">
    <name type="scientific">Clostridium baratii str. Sullivan</name>
    <dbReference type="NCBI Taxonomy" id="1415775"/>
    <lineage>
        <taxon>Bacteria</taxon>
        <taxon>Bacillati</taxon>
        <taxon>Bacillota</taxon>
        <taxon>Clostridia</taxon>
        <taxon>Eubacteriales</taxon>
        <taxon>Clostridiaceae</taxon>
        <taxon>Clostridium</taxon>
    </lineage>
</organism>
<feature type="transmembrane region" description="Helical" evidence="3">
    <location>
        <begin position="21"/>
        <end position="37"/>
    </location>
</feature>
<evidence type="ECO:0000256" key="2">
    <source>
        <dbReference type="SAM" id="MobiDB-lite"/>
    </source>
</evidence>
<keyword evidence="1" id="KW-0175">Coiled coil</keyword>
<evidence type="ECO:0000256" key="3">
    <source>
        <dbReference type="SAM" id="Phobius"/>
    </source>
</evidence>
<dbReference type="Pfam" id="PF04350">
    <property type="entry name" value="PilO"/>
    <property type="match status" value="1"/>
</dbReference>
<dbReference type="HOGENOM" id="CLU_1092820_0_0_9"/>
<accession>A0A0A7FWZ4</accession>
<evidence type="ECO:0000313" key="4">
    <source>
        <dbReference type="EMBL" id="AIY83455.1"/>
    </source>
</evidence>
<dbReference type="InterPro" id="IPR007445">
    <property type="entry name" value="PilO"/>
</dbReference>
<dbReference type="KEGG" id="cbv:U729_2311"/>
<reference evidence="4 5" key="1">
    <citation type="journal article" date="2015" name="Infect. Genet. Evol.">
        <title>Genomic sequences of six botulinum neurotoxin-producing strains representing three clostridial species illustrate the mobility and diversity of botulinum neurotoxin genes.</title>
        <authorList>
            <person name="Smith T.J."/>
            <person name="Hill K.K."/>
            <person name="Xie G."/>
            <person name="Foley B.T."/>
            <person name="Williamson C.H."/>
            <person name="Foster J.T."/>
            <person name="Johnson S.L."/>
            <person name="Chertkov O."/>
            <person name="Teshima H."/>
            <person name="Gibbons H.S."/>
            <person name="Johnsky L.A."/>
            <person name="Karavis M.A."/>
            <person name="Smith L.A."/>
        </authorList>
    </citation>
    <scope>NUCLEOTIDE SEQUENCE [LARGE SCALE GENOMIC DNA]</scope>
    <source>
        <strain evidence="4">Sullivan</strain>
    </source>
</reference>
<dbReference type="EMBL" id="CP006905">
    <property type="protein sequence ID" value="AIY83455.1"/>
    <property type="molecule type" value="Genomic_DNA"/>
</dbReference>
<keyword evidence="3" id="KW-1133">Transmembrane helix</keyword>
<dbReference type="Proteomes" id="UP000030635">
    <property type="component" value="Chromosome"/>
</dbReference>
<keyword evidence="3" id="KW-0812">Transmembrane</keyword>
<dbReference type="STRING" id="1561.NPD11_709"/>
<keyword evidence="3" id="KW-0472">Membrane</keyword>
<dbReference type="RefSeq" id="WP_039315098.1">
    <property type="nucleotide sequence ID" value="NZ_CP006905.1"/>
</dbReference>
<proteinExistence type="predicted"/>
<feature type="coiled-coil region" evidence="1">
    <location>
        <begin position="49"/>
        <end position="79"/>
    </location>
</feature>